<name>A0A0F9GNX0_9ZZZZ</name>
<organism evidence="1">
    <name type="scientific">marine sediment metagenome</name>
    <dbReference type="NCBI Taxonomy" id="412755"/>
    <lineage>
        <taxon>unclassified sequences</taxon>
        <taxon>metagenomes</taxon>
        <taxon>ecological metagenomes</taxon>
    </lineage>
</organism>
<protein>
    <submittedName>
        <fullName evidence="1">Uncharacterized protein</fullName>
    </submittedName>
</protein>
<reference evidence="1" key="1">
    <citation type="journal article" date="2015" name="Nature">
        <title>Complex archaea that bridge the gap between prokaryotes and eukaryotes.</title>
        <authorList>
            <person name="Spang A."/>
            <person name="Saw J.H."/>
            <person name="Jorgensen S.L."/>
            <person name="Zaremba-Niedzwiedzka K."/>
            <person name="Martijn J."/>
            <person name="Lind A.E."/>
            <person name="van Eijk R."/>
            <person name="Schleper C."/>
            <person name="Guy L."/>
            <person name="Ettema T.J."/>
        </authorList>
    </citation>
    <scope>NUCLEOTIDE SEQUENCE</scope>
</reference>
<comment type="caution">
    <text evidence="1">The sequence shown here is derived from an EMBL/GenBank/DDBJ whole genome shotgun (WGS) entry which is preliminary data.</text>
</comment>
<evidence type="ECO:0000313" key="1">
    <source>
        <dbReference type="EMBL" id="KKL71100.1"/>
    </source>
</evidence>
<gene>
    <name evidence="1" type="ORF">LCGC14_2098300</name>
</gene>
<feature type="non-terminal residue" evidence="1">
    <location>
        <position position="1"/>
    </location>
</feature>
<sequence length="140" mass="14830">VMECDVVVDSSISDGYTLKTPARTLDPTKPWKLIVNTASADLDNANVLVDIWAGFDDDFALTGNADPIATSGGEVATAVMDDVKIEPLTVIVDPNYHGTMVQSSTGVVGIVNVGTAPYYAFNLDGDTFKSATCHFVIVQD</sequence>
<dbReference type="EMBL" id="LAZR01025691">
    <property type="protein sequence ID" value="KKL71100.1"/>
    <property type="molecule type" value="Genomic_DNA"/>
</dbReference>
<dbReference type="AlphaFoldDB" id="A0A0F9GNX0"/>
<accession>A0A0F9GNX0</accession>
<proteinExistence type="predicted"/>